<reference evidence="1" key="1">
    <citation type="submission" date="2021-10" db="EMBL/GenBank/DDBJ databases">
        <title>De novo Genome Assembly of Clathrus columnatus (Basidiomycota, Fungi) Using Illumina and Nanopore Sequence Data.</title>
        <authorList>
            <person name="Ogiso-Tanaka E."/>
            <person name="Itagaki H."/>
            <person name="Hosoya T."/>
            <person name="Hosaka K."/>
        </authorList>
    </citation>
    <scope>NUCLEOTIDE SEQUENCE</scope>
    <source>
        <strain evidence="1">MO-923</strain>
    </source>
</reference>
<evidence type="ECO:0000313" key="2">
    <source>
        <dbReference type="Proteomes" id="UP001050691"/>
    </source>
</evidence>
<name>A0AAV5AFN6_9AGAM</name>
<keyword evidence="2" id="KW-1185">Reference proteome</keyword>
<evidence type="ECO:0000313" key="1">
    <source>
        <dbReference type="EMBL" id="GJJ12547.1"/>
    </source>
</evidence>
<evidence type="ECO:0008006" key="3">
    <source>
        <dbReference type="Google" id="ProtNLM"/>
    </source>
</evidence>
<dbReference type="GO" id="GO:0071014">
    <property type="term" value="C:post-mRNA release spliceosomal complex"/>
    <property type="evidence" value="ECO:0007669"/>
    <property type="project" value="TreeGrafter"/>
</dbReference>
<protein>
    <recommendedName>
        <fullName evidence="3">Coiled-coil domain-containing protein 12</fullName>
    </recommendedName>
</protein>
<proteinExistence type="predicted"/>
<dbReference type="Proteomes" id="UP001050691">
    <property type="component" value="Unassembled WGS sequence"/>
</dbReference>
<dbReference type="PANTHER" id="PTHR31551:SF1">
    <property type="entry name" value="COILED-COIL DOMAIN-CONTAINING PROTEIN 12"/>
    <property type="match status" value="1"/>
</dbReference>
<comment type="caution">
    <text evidence="1">The sequence shown here is derived from an EMBL/GenBank/DDBJ whole genome shotgun (WGS) entry which is preliminary data.</text>
</comment>
<dbReference type="Pfam" id="PF08315">
    <property type="entry name" value="cwf18"/>
    <property type="match status" value="1"/>
</dbReference>
<dbReference type="AlphaFoldDB" id="A0AAV5AFN6"/>
<sequence length="153" mass="17797">MASLEEEAKARKERLLTLRRRKAGEEGNEEGILIKQRNFDPETRALRKFDPSIIPQDTVENNVKGEAERILAEDEERQQQELDLLNIAPKRANWDLKREMEKKLARLERKTTESIHTLIRQRIMAQKGSEGDLVAALNAHQKDQEIEEISDEE</sequence>
<dbReference type="EMBL" id="BPWL01000007">
    <property type="protein sequence ID" value="GJJ12547.1"/>
    <property type="molecule type" value="Genomic_DNA"/>
</dbReference>
<gene>
    <name evidence="1" type="ORF">Clacol_006790</name>
</gene>
<accession>A0AAV5AFN6</accession>
<dbReference type="InterPro" id="IPR013169">
    <property type="entry name" value="mRNA_splic_Cwf18-like"/>
</dbReference>
<dbReference type="PANTHER" id="PTHR31551">
    <property type="entry name" value="PRE-MRNA-SPLICING FACTOR CWF18"/>
    <property type="match status" value="1"/>
</dbReference>
<dbReference type="GO" id="GO:0005684">
    <property type="term" value="C:U2-type spliceosomal complex"/>
    <property type="evidence" value="ECO:0007669"/>
    <property type="project" value="TreeGrafter"/>
</dbReference>
<organism evidence="1 2">
    <name type="scientific">Clathrus columnatus</name>
    <dbReference type="NCBI Taxonomy" id="1419009"/>
    <lineage>
        <taxon>Eukaryota</taxon>
        <taxon>Fungi</taxon>
        <taxon>Dikarya</taxon>
        <taxon>Basidiomycota</taxon>
        <taxon>Agaricomycotina</taxon>
        <taxon>Agaricomycetes</taxon>
        <taxon>Phallomycetidae</taxon>
        <taxon>Phallales</taxon>
        <taxon>Clathraceae</taxon>
        <taxon>Clathrus</taxon>
    </lineage>
</organism>